<accession>A0A4R3Y1L2</accession>
<feature type="domain" description="Treble clef zinc finger" evidence="1">
    <location>
        <begin position="441"/>
        <end position="494"/>
    </location>
</feature>
<evidence type="ECO:0000259" key="1">
    <source>
        <dbReference type="Pfam" id="PF14311"/>
    </source>
</evidence>
<feature type="domain" description="Treble clef zinc finger" evidence="1">
    <location>
        <begin position="227"/>
        <end position="281"/>
    </location>
</feature>
<comment type="caution">
    <text evidence="2">The sequence shown here is derived from an EMBL/GenBank/DDBJ whole genome shotgun (WGS) entry which is preliminary data.</text>
</comment>
<protein>
    <submittedName>
        <fullName evidence="2">Very-short-patch-repair endonuclease</fullName>
    </submittedName>
</protein>
<dbReference type="PANTHER" id="PTHR37317:SF1">
    <property type="entry name" value="ZINC-RIBBON DOMAIN-CONTAINING PROTEIN-RELATED"/>
    <property type="match status" value="1"/>
</dbReference>
<organism evidence="2 3">
    <name type="scientific">Sulfurirhabdus autotrophica</name>
    <dbReference type="NCBI Taxonomy" id="1706046"/>
    <lineage>
        <taxon>Bacteria</taxon>
        <taxon>Pseudomonadati</taxon>
        <taxon>Pseudomonadota</taxon>
        <taxon>Betaproteobacteria</taxon>
        <taxon>Nitrosomonadales</taxon>
        <taxon>Sulfuricellaceae</taxon>
        <taxon>Sulfurirhabdus</taxon>
    </lineage>
</organism>
<dbReference type="EMBL" id="SMCO01000009">
    <property type="protein sequence ID" value="TCV85332.1"/>
    <property type="molecule type" value="Genomic_DNA"/>
</dbReference>
<dbReference type="Gene3D" id="3.40.960.10">
    <property type="entry name" value="VSR Endonuclease"/>
    <property type="match status" value="1"/>
</dbReference>
<name>A0A4R3Y1L2_9PROT</name>
<keyword evidence="2" id="KW-0540">Nuclease</keyword>
<evidence type="ECO:0000313" key="3">
    <source>
        <dbReference type="Proteomes" id="UP000295367"/>
    </source>
</evidence>
<dbReference type="InterPro" id="IPR025487">
    <property type="entry name" value="DUF4379"/>
</dbReference>
<feature type="domain" description="Treble clef zinc finger" evidence="1">
    <location>
        <begin position="509"/>
        <end position="564"/>
    </location>
</feature>
<dbReference type="Proteomes" id="UP000295367">
    <property type="component" value="Unassembled WGS sequence"/>
</dbReference>
<keyword evidence="3" id="KW-1185">Reference proteome</keyword>
<reference evidence="2 3" key="1">
    <citation type="submission" date="2019-03" db="EMBL/GenBank/DDBJ databases">
        <title>Genomic Encyclopedia of Type Strains, Phase IV (KMG-IV): sequencing the most valuable type-strain genomes for metagenomic binning, comparative biology and taxonomic classification.</title>
        <authorList>
            <person name="Goeker M."/>
        </authorList>
    </citation>
    <scope>NUCLEOTIDE SEQUENCE [LARGE SCALE GENOMIC DNA]</scope>
    <source>
        <strain evidence="2 3">DSM 100309</strain>
    </source>
</reference>
<dbReference type="PANTHER" id="PTHR37317">
    <property type="entry name" value="BLR8090 PROTEIN"/>
    <property type="match status" value="1"/>
</dbReference>
<keyword evidence="2" id="KW-0378">Hydrolase</keyword>
<feature type="domain" description="Treble clef zinc finger" evidence="1">
    <location>
        <begin position="18"/>
        <end position="72"/>
    </location>
</feature>
<dbReference type="OrthoDB" id="583824at2"/>
<proteinExistence type="predicted"/>
<evidence type="ECO:0000313" key="2">
    <source>
        <dbReference type="EMBL" id="TCV85332.1"/>
    </source>
</evidence>
<feature type="domain" description="Treble clef zinc finger" evidence="1">
    <location>
        <begin position="157"/>
        <end position="211"/>
    </location>
</feature>
<dbReference type="AlphaFoldDB" id="A0A4R3Y1L2"/>
<keyword evidence="2" id="KW-0255">Endonuclease</keyword>
<dbReference type="Pfam" id="PF14311">
    <property type="entry name" value="DUF4379"/>
    <property type="match status" value="6"/>
</dbReference>
<dbReference type="GO" id="GO:0004519">
    <property type="term" value="F:endonuclease activity"/>
    <property type="evidence" value="ECO:0007669"/>
    <property type="project" value="UniProtKB-KW"/>
</dbReference>
<dbReference type="RefSeq" id="WP_124946800.1">
    <property type="nucleotide sequence ID" value="NZ_BHVT01000039.1"/>
</dbReference>
<gene>
    <name evidence="2" type="ORF">EDC63_1093</name>
</gene>
<sequence length="575" mass="65935">MKNMYKNELSLSYLFPDIAQEWDPDKNGKLTPNDVVPGSAKRIWWKCSKGHEWVTKIEHRTRSKSGCPYCAGQKATNENCLEAIHPEVSKLWHPTKNRDLTPRDVMPKTNKKVWWQCTKGHEWEAPPSRLSSGGSCPYCKNSSVHKENSLGYCFPDIAHDWQIVKNGELTPSDVVAGSAKKVWWKCSKGHEWEAPIRRRTNQNSGCPYCANLIVSKDNSLAVRFPEIAKAWDYEKNDGKTPDDYVGTSNKKVWWNCNRGHSWIAAIQQRTVAKTGCPLCRPNISRLELRIFAEFLSLFSDVSRQQKIWGKEFDISIPSLSVCIEIDGYPWHLEKKEKDFQKNLLCEANGYLLLRVRDKRLGVLGENNIFYQEKDRDNNLFLIQNLVKMILVKSSLSEKQMIKVENYLSLENYKNDGLYQQLISELPGPGYDKSLTVTHPKIAAQWHPTKNGKITPDMVSVGSGLNIWWQCSNAHEWQSYLYTRTKAGCPFCSNRRVTPENSLARLYPEIAKQWHPTKNGKLTANDVVAGSGKKAWWQCSIGHEWLREIEKRTKGKRGCPYCAGRLLPKESRVDSV</sequence>
<feature type="domain" description="Treble clef zinc finger" evidence="1">
    <location>
        <begin position="90"/>
        <end position="141"/>
    </location>
</feature>